<keyword evidence="1" id="KW-0472">Membrane</keyword>
<evidence type="ECO:0000313" key="2">
    <source>
        <dbReference type="EMBL" id="QWQ35080.1"/>
    </source>
</evidence>
<evidence type="ECO:0000313" key="3">
    <source>
        <dbReference type="Proteomes" id="UP000680588"/>
    </source>
</evidence>
<keyword evidence="1" id="KW-1133">Transmembrane helix</keyword>
<evidence type="ECO:0000256" key="1">
    <source>
        <dbReference type="SAM" id="Phobius"/>
    </source>
</evidence>
<protein>
    <submittedName>
        <fullName evidence="2">Uncharacterized protein</fullName>
    </submittedName>
</protein>
<dbReference type="AlphaFoldDB" id="A0A975S3X1"/>
<reference evidence="2" key="1">
    <citation type="submission" date="2021-06" db="EMBL/GenBank/DDBJ databases">
        <title>Novel species in genus Arthrobacter.</title>
        <authorList>
            <person name="Zhang G."/>
        </authorList>
    </citation>
    <scope>NUCLEOTIDE SEQUENCE</scope>
    <source>
        <strain evidence="2">Zg-ZUI122</strain>
    </source>
</reference>
<gene>
    <name evidence="2" type="ORF">KG104_11170</name>
</gene>
<dbReference type="RefSeq" id="WP_181034562.1">
    <property type="nucleotide sequence ID" value="NZ_CP076456.1"/>
</dbReference>
<organism evidence="2 3">
    <name type="scientific">Arthrobacter sunyaminii</name>
    <dbReference type="NCBI Taxonomy" id="2816859"/>
    <lineage>
        <taxon>Bacteria</taxon>
        <taxon>Bacillati</taxon>
        <taxon>Actinomycetota</taxon>
        <taxon>Actinomycetes</taxon>
        <taxon>Micrococcales</taxon>
        <taxon>Micrococcaceae</taxon>
        <taxon>Arthrobacter</taxon>
    </lineage>
</organism>
<dbReference type="KEGG" id="asun:KG104_11170"/>
<name>A0A975S3X1_9MICC</name>
<keyword evidence="1" id="KW-0812">Transmembrane</keyword>
<dbReference type="Proteomes" id="UP000680588">
    <property type="component" value="Chromosome"/>
</dbReference>
<dbReference type="EMBL" id="CP076456">
    <property type="protein sequence ID" value="QWQ35080.1"/>
    <property type="molecule type" value="Genomic_DNA"/>
</dbReference>
<sequence length="54" mass="6071">MRVDGFGFFIVLFIMWVVVPAVVGFILYLIVRLGVKHGLRSYDSDKNQSTPPAT</sequence>
<accession>A0A975S3X1</accession>
<proteinExistence type="predicted"/>
<feature type="transmembrane region" description="Helical" evidence="1">
    <location>
        <begin position="6"/>
        <end position="31"/>
    </location>
</feature>
<keyword evidence="3" id="KW-1185">Reference proteome</keyword>